<name>A0AA88H569_ARTSF</name>
<evidence type="ECO:0000313" key="12">
    <source>
        <dbReference type="Proteomes" id="UP001187531"/>
    </source>
</evidence>
<dbReference type="EMBL" id="JAVRJZ010000021">
    <property type="protein sequence ID" value="KAK2705100.1"/>
    <property type="molecule type" value="Genomic_DNA"/>
</dbReference>
<keyword evidence="7 9" id="KW-0862">Zinc</keyword>
<dbReference type="GO" id="GO:0004222">
    <property type="term" value="F:metalloendopeptidase activity"/>
    <property type="evidence" value="ECO:0007669"/>
    <property type="project" value="InterPro"/>
</dbReference>
<feature type="domain" description="Peptidase M3A/M3B catalytic" evidence="10">
    <location>
        <begin position="269"/>
        <end position="717"/>
    </location>
</feature>
<dbReference type="PANTHER" id="PTHR11804">
    <property type="entry name" value="PROTEASE M3 THIMET OLIGOPEPTIDASE-RELATED"/>
    <property type="match status" value="1"/>
</dbReference>
<evidence type="ECO:0000256" key="9">
    <source>
        <dbReference type="RuleBase" id="RU003435"/>
    </source>
</evidence>
<keyword evidence="12" id="KW-1185">Reference proteome</keyword>
<evidence type="ECO:0000256" key="2">
    <source>
        <dbReference type="ARBA" id="ARBA00006040"/>
    </source>
</evidence>
<dbReference type="SUPFAM" id="SSF55486">
    <property type="entry name" value="Metalloproteases ('zincins'), catalytic domain"/>
    <property type="match status" value="1"/>
</dbReference>
<dbReference type="InterPro" id="IPR024079">
    <property type="entry name" value="MetalloPept_cat_dom_sf"/>
</dbReference>
<keyword evidence="4 9" id="KW-0645">Protease</keyword>
<keyword evidence="6 9" id="KW-0378">Hydrolase</keyword>
<dbReference type="CDD" id="cd06455">
    <property type="entry name" value="M3A_TOP"/>
    <property type="match status" value="1"/>
</dbReference>
<evidence type="ECO:0000259" key="10">
    <source>
        <dbReference type="Pfam" id="PF01432"/>
    </source>
</evidence>
<proteinExistence type="inferred from homology"/>
<dbReference type="GO" id="GO:0006508">
    <property type="term" value="P:proteolysis"/>
    <property type="evidence" value="ECO:0007669"/>
    <property type="project" value="UniProtKB-KW"/>
</dbReference>
<evidence type="ECO:0000256" key="3">
    <source>
        <dbReference type="ARBA" id="ARBA00022490"/>
    </source>
</evidence>
<comment type="caution">
    <text evidence="11">The sequence shown here is derived from an EMBL/GenBank/DDBJ whole genome shotgun (WGS) entry which is preliminary data.</text>
</comment>
<evidence type="ECO:0000256" key="6">
    <source>
        <dbReference type="ARBA" id="ARBA00022801"/>
    </source>
</evidence>
<protein>
    <recommendedName>
        <fullName evidence="10">Peptidase M3A/M3B catalytic domain-containing protein</fullName>
    </recommendedName>
</protein>
<comment type="similarity">
    <text evidence="2 9">Belongs to the peptidase M3 family.</text>
</comment>
<dbReference type="InterPro" id="IPR001567">
    <property type="entry name" value="Pept_M3A_M3B_dom"/>
</dbReference>
<evidence type="ECO:0000313" key="11">
    <source>
        <dbReference type="EMBL" id="KAK2705100.1"/>
    </source>
</evidence>
<reference evidence="11" key="1">
    <citation type="submission" date="2023-07" db="EMBL/GenBank/DDBJ databases">
        <title>Chromosome-level genome assembly of Artemia franciscana.</title>
        <authorList>
            <person name="Jo E."/>
        </authorList>
    </citation>
    <scope>NUCLEOTIDE SEQUENCE</scope>
    <source>
        <tissue evidence="11">Whole body</tissue>
    </source>
</reference>
<dbReference type="GO" id="GO:0046872">
    <property type="term" value="F:metal ion binding"/>
    <property type="evidence" value="ECO:0007669"/>
    <property type="project" value="UniProtKB-UniRule"/>
</dbReference>
<dbReference type="InterPro" id="IPR045090">
    <property type="entry name" value="Pept_M3A_M3B"/>
</dbReference>
<accession>A0AA88H569</accession>
<keyword evidence="5 9" id="KW-0479">Metal-binding</keyword>
<evidence type="ECO:0000256" key="7">
    <source>
        <dbReference type="ARBA" id="ARBA00022833"/>
    </source>
</evidence>
<dbReference type="InterPro" id="IPR024080">
    <property type="entry name" value="Neurolysin/TOP_N"/>
</dbReference>
<dbReference type="Proteomes" id="UP001187531">
    <property type="component" value="Unassembled WGS sequence"/>
</dbReference>
<sequence length="720" mass="83091">MQSCILNGFTRLSSRFLLLPSRNSVFFQVNHAKSTLPIISSVSIVFGSVRLYSTMKPEGVILDWDFRKLTPEKIFKDAEKLIDDTKAQYDFVGSLDIESVSYNSVIKPLYAAEIDFGTRSSFLGFVQHCSDSKELRNASYEADKKLENFAVDMSLRKDIFDRLVALVNKVDITALKPEAKRFLERLVKEGRRNGLHLEESQRERIKEMQKRMSDLSLTFGKNLNEDTTKLHFSAEELDGLPDDFLEALDKDEEGKYVVTLQYPHYFPVLRKCKKSETRKILATAYQSKCMNENVPILEELIRIRKEMVDILGYPNYASYIHEMRMAKNPQKVAEFLTSLCDKLQPLWKKEKEELLELKKKECEQYSYPYNGKIDFWDTRYYATIVEETRYSVNKEKLRPYFPMEKVTQGLLKIYEEILGLNFTEEKEADKWHDDATVYRANDSETGELLGYFVLDLFPRDGKYGHAAVFPLVSGCLDPHGNRIVPFCAMLTNFTKPTSDRPSLLDHDEVETYFHEFGHAMHHICSKAEFKKFSGTRVERDFVEAPSQMLENWCWQEEPLKRMSGHYKTGEPLPSDLMATLRASRLANAAGFNLRQIILATFDQKVHTETVTDTEKLFSDLYKTILDVETIPGTNFAGTFNHLASGYPAQYYGYLWSEVFSADMFESKFAKEGVMNPKVGMEYRRKILEPGGSVDADVMIRNFLGRDPTMDAFLRKKGITV</sequence>
<comment type="cofactor">
    <cofactor evidence="9">
        <name>Zn(2+)</name>
        <dbReference type="ChEBI" id="CHEBI:29105"/>
    </cofactor>
    <text evidence="9">Binds 1 zinc ion.</text>
</comment>
<evidence type="ECO:0000256" key="4">
    <source>
        <dbReference type="ARBA" id="ARBA00022670"/>
    </source>
</evidence>
<comment type="subcellular location">
    <subcellularLocation>
        <location evidence="1">Cytoplasm</location>
    </subcellularLocation>
</comment>
<keyword evidence="3" id="KW-0963">Cytoplasm</keyword>
<dbReference type="FunFam" id="3.40.390.10:FF:000006">
    <property type="entry name" value="Thimet oligopeptidase 1"/>
    <property type="match status" value="1"/>
</dbReference>
<dbReference type="PANTHER" id="PTHR11804:SF84">
    <property type="entry name" value="SACCHAROLYSIN"/>
    <property type="match status" value="1"/>
</dbReference>
<gene>
    <name evidence="11" type="ORF">QYM36_017217</name>
</gene>
<dbReference type="Gene3D" id="1.20.1050.40">
    <property type="entry name" value="Endopeptidase. Chain P, domain 1"/>
    <property type="match status" value="1"/>
</dbReference>
<keyword evidence="8 9" id="KW-0482">Metalloprotease</keyword>
<dbReference type="Pfam" id="PF01432">
    <property type="entry name" value="Peptidase_M3"/>
    <property type="match status" value="1"/>
</dbReference>
<evidence type="ECO:0000256" key="5">
    <source>
        <dbReference type="ARBA" id="ARBA00022723"/>
    </source>
</evidence>
<evidence type="ECO:0000256" key="1">
    <source>
        <dbReference type="ARBA" id="ARBA00004496"/>
    </source>
</evidence>
<dbReference type="InterPro" id="IPR024077">
    <property type="entry name" value="Neurolysin/TOP_dom2"/>
</dbReference>
<dbReference type="GO" id="GO:0005758">
    <property type="term" value="C:mitochondrial intermembrane space"/>
    <property type="evidence" value="ECO:0007669"/>
    <property type="project" value="TreeGrafter"/>
</dbReference>
<dbReference type="FunFam" id="1.20.1050.40:FF:000001">
    <property type="entry name" value="Thimet oligopeptidase 1"/>
    <property type="match status" value="1"/>
</dbReference>
<dbReference type="Gene3D" id="3.40.390.10">
    <property type="entry name" value="Collagenase (Catalytic Domain)"/>
    <property type="match status" value="1"/>
</dbReference>
<organism evidence="11 12">
    <name type="scientific">Artemia franciscana</name>
    <name type="common">Brine shrimp</name>
    <name type="synonym">Artemia sanfranciscana</name>
    <dbReference type="NCBI Taxonomy" id="6661"/>
    <lineage>
        <taxon>Eukaryota</taxon>
        <taxon>Metazoa</taxon>
        <taxon>Ecdysozoa</taxon>
        <taxon>Arthropoda</taxon>
        <taxon>Crustacea</taxon>
        <taxon>Branchiopoda</taxon>
        <taxon>Anostraca</taxon>
        <taxon>Artemiidae</taxon>
        <taxon>Artemia</taxon>
    </lineage>
</organism>
<dbReference type="AlphaFoldDB" id="A0AA88H569"/>
<dbReference type="Gene3D" id="1.10.1370.10">
    <property type="entry name" value="Neurolysin, domain 3"/>
    <property type="match status" value="1"/>
</dbReference>
<evidence type="ECO:0000256" key="8">
    <source>
        <dbReference type="ARBA" id="ARBA00023049"/>
    </source>
</evidence>
<dbReference type="GO" id="GO:0006518">
    <property type="term" value="P:peptide metabolic process"/>
    <property type="evidence" value="ECO:0007669"/>
    <property type="project" value="TreeGrafter"/>
</dbReference>